<comment type="caution">
    <text evidence="2">The sequence shown here is derived from an EMBL/GenBank/DDBJ whole genome shotgun (WGS) entry which is preliminary data.</text>
</comment>
<evidence type="ECO:0000256" key="1">
    <source>
        <dbReference type="SAM" id="SignalP"/>
    </source>
</evidence>
<feature type="signal peptide" evidence="1">
    <location>
        <begin position="1"/>
        <end position="19"/>
    </location>
</feature>
<name>A0A2T6KB82_9RHOB</name>
<keyword evidence="3" id="KW-1185">Reference proteome</keyword>
<dbReference type="Proteomes" id="UP000244523">
    <property type="component" value="Unassembled WGS sequence"/>
</dbReference>
<accession>A0A2T6KB82</accession>
<dbReference type="Pfam" id="PF06707">
    <property type="entry name" value="DUF1194"/>
    <property type="match status" value="1"/>
</dbReference>
<dbReference type="InterPro" id="IPR036465">
    <property type="entry name" value="vWFA_dom_sf"/>
</dbReference>
<dbReference type="RefSeq" id="WP_108387481.1">
    <property type="nucleotide sequence ID" value="NZ_QBUD01000011.1"/>
</dbReference>
<dbReference type="EMBL" id="QBUD01000011">
    <property type="protein sequence ID" value="PUB12110.1"/>
    <property type="molecule type" value="Genomic_DNA"/>
</dbReference>
<proteinExistence type="predicted"/>
<protein>
    <submittedName>
        <fullName evidence="2">Uncharacterized protein DUF1194</fullName>
    </submittedName>
</protein>
<evidence type="ECO:0000313" key="2">
    <source>
        <dbReference type="EMBL" id="PUB12110.1"/>
    </source>
</evidence>
<organism evidence="2 3">
    <name type="scientific">Yoonia sediminilitoris</name>
    <dbReference type="NCBI Taxonomy" id="1286148"/>
    <lineage>
        <taxon>Bacteria</taxon>
        <taxon>Pseudomonadati</taxon>
        <taxon>Pseudomonadota</taxon>
        <taxon>Alphaproteobacteria</taxon>
        <taxon>Rhodobacterales</taxon>
        <taxon>Paracoccaceae</taxon>
        <taxon>Yoonia</taxon>
    </lineage>
</organism>
<reference evidence="2 3" key="1">
    <citation type="submission" date="2018-04" db="EMBL/GenBank/DDBJ databases">
        <title>Genomic Encyclopedia of Archaeal and Bacterial Type Strains, Phase II (KMG-II): from individual species to whole genera.</title>
        <authorList>
            <person name="Goeker M."/>
        </authorList>
    </citation>
    <scope>NUCLEOTIDE SEQUENCE [LARGE SCALE GENOMIC DNA]</scope>
    <source>
        <strain evidence="2 3">DSM 29955</strain>
    </source>
</reference>
<keyword evidence="1" id="KW-0732">Signal</keyword>
<feature type="chain" id="PRO_5015419174" evidence="1">
    <location>
        <begin position="20"/>
        <end position="235"/>
    </location>
</feature>
<sequence>MVKTGIILAITLLAAPANACRLALVLALDVSSSVDADEDRLQRQGLAAALLAPDVQAAFFAGPDPVALSIFEWSGRYNQAGLVDWTMITSPTDLGNIAGTVAKSQRSHNEFPTAMGYALGYASGLLQQAPACLFKTIDLSGDGENNEGFSPKAAYGAFPLDDVTVNGLVINAAEFESETELVPYFRDQVIKGPNAFIEIANGFEDFAQAMERKLIRELSAIVIGQADILKRAPER</sequence>
<dbReference type="AlphaFoldDB" id="A0A2T6KB82"/>
<dbReference type="InterPro" id="IPR010607">
    <property type="entry name" value="DUF1194"/>
</dbReference>
<dbReference type="OrthoDB" id="9792179at2"/>
<gene>
    <name evidence="2" type="ORF">C8N45_11187</name>
</gene>
<evidence type="ECO:0000313" key="3">
    <source>
        <dbReference type="Proteomes" id="UP000244523"/>
    </source>
</evidence>
<dbReference type="SUPFAM" id="SSF53300">
    <property type="entry name" value="vWA-like"/>
    <property type="match status" value="1"/>
</dbReference>